<evidence type="ECO:0000256" key="5">
    <source>
        <dbReference type="ARBA" id="ARBA00022729"/>
    </source>
</evidence>
<dbReference type="Pfam" id="PF02107">
    <property type="entry name" value="FlgH"/>
    <property type="match status" value="1"/>
</dbReference>
<feature type="chain" id="PRO_5023140530" evidence="9">
    <location>
        <begin position="24"/>
        <end position="240"/>
    </location>
</feature>
<evidence type="ECO:0000256" key="9">
    <source>
        <dbReference type="SAM" id="SignalP"/>
    </source>
</evidence>
<evidence type="ECO:0000256" key="8">
    <source>
        <dbReference type="ARBA" id="ARBA00023237"/>
    </source>
</evidence>
<dbReference type="GO" id="GO:0003774">
    <property type="term" value="F:cytoskeletal motor activity"/>
    <property type="evidence" value="ECO:0007669"/>
    <property type="project" value="InterPro"/>
</dbReference>
<feature type="signal peptide" evidence="9">
    <location>
        <begin position="1"/>
        <end position="23"/>
    </location>
</feature>
<keyword evidence="5 9" id="KW-0732">Signal</keyword>
<keyword evidence="11" id="KW-1185">Reference proteome</keyword>
<evidence type="ECO:0000256" key="2">
    <source>
        <dbReference type="ARBA" id="ARBA00004117"/>
    </source>
</evidence>
<keyword evidence="10" id="KW-0969">Cilium</keyword>
<dbReference type="GO" id="GO:0071973">
    <property type="term" value="P:bacterial-type flagellum-dependent cell motility"/>
    <property type="evidence" value="ECO:0007669"/>
    <property type="project" value="InterPro"/>
</dbReference>
<name>A0A5C5ZP60_9BACT</name>
<comment type="function">
    <text evidence="1">Assembles around the rod to form the L-ring and probably protects the motor/basal body from shearing forces during rotation.</text>
</comment>
<sequence precursor="true">MIRNLLIGALLAPLLMTAADTSAQDSSLLLAPPPNSGYRDPMTGRPLDRSADPLALENCSYLYSTLPPEQTNRSLQKHDIITVLVDYRATMQSEGESETRKTGNFSSVLSDWIGFDGKSIFAAPQLRGDPSISGSVNSQLTAESEIEQRESLTFPIAAEVVDIRPNGNLVIEGHRTVRVNEEVWKTSVTGEVSRTAIGPDRVVRSDSLLHMAVDKQEMGAVRDGYARGWLSRWYGTYKAY</sequence>
<reference evidence="10 11" key="1">
    <citation type="submission" date="2019-02" db="EMBL/GenBank/DDBJ databases">
        <title>Deep-cultivation of Planctomycetes and their phenomic and genomic characterization uncovers novel biology.</title>
        <authorList>
            <person name="Wiegand S."/>
            <person name="Jogler M."/>
            <person name="Boedeker C."/>
            <person name="Pinto D."/>
            <person name="Vollmers J."/>
            <person name="Rivas-Marin E."/>
            <person name="Kohn T."/>
            <person name="Peeters S.H."/>
            <person name="Heuer A."/>
            <person name="Rast P."/>
            <person name="Oberbeckmann S."/>
            <person name="Bunk B."/>
            <person name="Jeske O."/>
            <person name="Meyerdierks A."/>
            <person name="Storesund J.E."/>
            <person name="Kallscheuer N."/>
            <person name="Luecker S."/>
            <person name="Lage O.M."/>
            <person name="Pohl T."/>
            <person name="Merkel B.J."/>
            <person name="Hornburger P."/>
            <person name="Mueller R.-W."/>
            <person name="Bruemmer F."/>
            <person name="Labrenz M."/>
            <person name="Spormann A.M."/>
            <person name="Op Den Camp H."/>
            <person name="Overmann J."/>
            <person name="Amann R."/>
            <person name="Jetten M.S.M."/>
            <person name="Mascher T."/>
            <person name="Medema M.H."/>
            <person name="Devos D.P."/>
            <person name="Kaster A.-K."/>
            <person name="Ovreas L."/>
            <person name="Rohde M."/>
            <person name="Galperin M.Y."/>
            <person name="Jogler C."/>
        </authorList>
    </citation>
    <scope>NUCLEOTIDE SEQUENCE [LARGE SCALE GENOMIC DNA]</scope>
    <source>
        <strain evidence="10 11">Mal64</strain>
    </source>
</reference>
<comment type="caution">
    <text evidence="10">The sequence shown here is derived from an EMBL/GenBank/DDBJ whole genome shotgun (WGS) entry which is preliminary data.</text>
</comment>
<evidence type="ECO:0000256" key="7">
    <source>
        <dbReference type="ARBA" id="ARBA00023143"/>
    </source>
</evidence>
<dbReference type="EMBL" id="SJPQ01000002">
    <property type="protein sequence ID" value="TWT88223.1"/>
    <property type="molecule type" value="Genomic_DNA"/>
</dbReference>
<gene>
    <name evidence="10" type="ORF">Mal64_17020</name>
</gene>
<organism evidence="10 11">
    <name type="scientific">Pseudobythopirellula maris</name>
    <dbReference type="NCBI Taxonomy" id="2527991"/>
    <lineage>
        <taxon>Bacteria</taxon>
        <taxon>Pseudomonadati</taxon>
        <taxon>Planctomycetota</taxon>
        <taxon>Planctomycetia</taxon>
        <taxon>Pirellulales</taxon>
        <taxon>Lacipirellulaceae</taxon>
        <taxon>Pseudobythopirellula</taxon>
    </lineage>
</organism>
<evidence type="ECO:0000313" key="11">
    <source>
        <dbReference type="Proteomes" id="UP000315440"/>
    </source>
</evidence>
<dbReference type="AlphaFoldDB" id="A0A5C5ZP60"/>
<keyword evidence="10" id="KW-0966">Cell projection</keyword>
<dbReference type="RefSeq" id="WP_146399097.1">
    <property type="nucleotide sequence ID" value="NZ_SJPQ01000002.1"/>
</dbReference>
<proteinExistence type="inferred from homology"/>
<keyword evidence="7" id="KW-0975">Bacterial flagellum</keyword>
<dbReference type="PANTHER" id="PTHR34933">
    <property type="entry name" value="FLAGELLAR L-RING PROTEIN"/>
    <property type="match status" value="1"/>
</dbReference>
<dbReference type="GO" id="GO:0009279">
    <property type="term" value="C:cell outer membrane"/>
    <property type="evidence" value="ECO:0007669"/>
    <property type="project" value="UniProtKB-SubCell"/>
</dbReference>
<evidence type="ECO:0000256" key="1">
    <source>
        <dbReference type="ARBA" id="ARBA00002591"/>
    </source>
</evidence>
<keyword evidence="6" id="KW-0472">Membrane</keyword>
<dbReference type="InterPro" id="IPR000527">
    <property type="entry name" value="Flag_Lring"/>
</dbReference>
<dbReference type="Proteomes" id="UP000315440">
    <property type="component" value="Unassembled WGS sequence"/>
</dbReference>
<dbReference type="PANTHER" id="PTHR34933:SF1">
    <property type="entry name" value="FLAGELLAR L-RING PROTEIN"/>
    <property type="match status" value="1"/>
</dbReference>
<keyword evidence="8" id="KW-0998">Cell outer membrane</keyword>
<comment type="similarity">
    <text evidence="4">Belongs to the FlgH family.</text>
</comment>
<evidence type="ECO:0000256" key="4">
    <source>
        <dbReference type="ARBA" id="ARBA00006929"/>
    </source>
</evidence>
<accession>A0A5C5ZP60</accession>
<dbReference type="OrthoDB" id="252240at2"/>
<evidence type="ECO:0000313" key="10">
    <source>
        <dbReference type="EMBL" id="TWT88223.1"/>
    </source>
</evidence>
<evidence type="ECO:0000256" key="6">
    <source>
        <dbReference type="ARBA" id="ARBA00023136"/>
    </source>
</evidence>
<protein>
    <submittedName>
        <fullName evidence="10">Flagellar basal body L-ring protein</fullName>
    </submittedName>
</protein>
<dbReference type="GO" id="GO:0009427">
    <property type="term" value="C:bacterial-type flagellum basal body, distal rod, L ring"/>
    <property type="evidence" value="ECO:0007669"/>
    <property type="project" value="InterPro"/>
</dbReference>
<comment type="subcellular location">
    <subcellularLocation>
        <location evidence="2">Bacterial flagellum basal body</location>
    </subcellularLocation>
    <subcellularLocation>
        <location evidence="3">Cell outer membrane</location>
    </subcellularLocation>
</comment>
<evidence type="ECO:0000256" key="3">
    <source>
        <dbReference type="ARBA" id="ARBA00004442"/>
    </source>
</evidence>
<keyword evidence="10" id="KW-0282">Flagellum</keyword>